<evidence type="ECO:0008006" key="4">
    <source>
        <dbReference type="Google" id="ProtNLM"/>
    </source>
</evidence>
<gene>
    <name evidence="2" type="ORF">GCM10010302_35800</name>
</gene>
<feature type="region of interest" description="Disordered" evidence="1">
    <location>
        <begin position="31"/>
        <end position="94"/>
    </location>
</feature>
<feature type="compositionally biased region" description="Low complexity" evidence="1">
    <location>
        <begin position="49"/>
        <end position="60"/>
    </location>
</feature>
<protein>
    <recommendedName>
        <fullName evidence="4">Secreted protein</fullName>
    </recommendedName>
</protein>
<dbReference type="EMBL" id="BAAABV010000017">
    <property type="protein sequence ID" value="GAA0293983.1"/>
    <property type="molecule type" value="Genomic_DNA"/>
</dbReference>
<organism evidence="2 3">
    <name type="scientific">Streptomyces polychromogenes</name>
    <dbReference type="NCBI Taxonomy" id="67342"/>
    <lineage>
        <taxon>Bacteria</taxon>
        <taxon>Bacillati</taxon>
        <taxon>Actinomycetota</taxon>
        <taxon>Actinomycetes</taxon>
        <taxon>Kitasatosporales</taxon>
        <taxon>Streptomycetaceae</taxon>
        <taxon>Streptomyces</taxon>
    </lineage>
</organism>
<evidence type="ECO:0000313" key="3">
    <source>
        <dbReference type="Proteomes" id="UP001501867"/>
    </source>
</evidence>
<proteinExistence type="predicted"/>
<name>A0ABP3F4Y2_9ACTN</name>
<evidence type="ECO:0000313" key="2">
    <source>
        <dbReference type="EMBL" id="GAA0293983.1"/>
    </source>
</evidence>
<keyword evidence="3" id="KW-1185">Reference proteome</keyword>
<reference evidence="3" key="1">
    <citation type="journal article" date="2019" name="Int. J. Syst. Evol. Microbiol.">
        <title>The Global Catalogue of Microorganisms (GCM) 10K type strain sequencing project: providing services to taxonomists for standard genome sequencing and annotation.</title>
        <authorList>
            <consortium name="The Broad Institute Genomics Platform"/>
            <consortium name="The Broad Institute Genome Sequencing Center for Infectious Disease"/>
            <person name="Wu L."/>
            <person name="Ma J."/>
        </authorList>
    </citation>
    <scope>NUCLEOTIDE SEQUENCE [LARGE SCALE GENOMIC DNA]</scope>
    <source>
        <strain evidence="3">JCM 4505</strain>
    </source>
</reference>
<sequence>MLSGSHRWQTLLAAVIAGVAAIVAALLAGEGGDRRETPPPTIAGVTPTSSGAAAESSASSTRVPYEATPSGLVAPRPSSGTGSMPEVKGGVVGQSADPERQGGVILHFAGSVSGLAPGQAVFALVTRRDLQFSFPAETATVDRQKGTWTADVRIPTPTLDLQYSYGAIDNSDDGIAHAAPPPTARQRLQREGLDAAGIVVFSEPQPLTLTPTS</sequence>
<comment type="caution">
    <text evidence="2">The sequence shown here is derived from an EMBL/GenBank/DDBJ whole genome shotgun (WGS) entry which is preliminary data.</text>
</comment>
<evidence type="ECO:0000256" key="1">
    <source>
        <dbReference type="SAM" id="MobiDB-lite"/>
    </source>
</evidence>
<accession>A0ABP3F4Y2</accession>
<dbReference type="Proteomes" id="UP001501867">
    <property type="component" value="Unassembled WGS sequence"/>
</dbReference>